<name>A0A8K0H7W6_9ROSA</name>
<evidence type="ECO:0000256" key="1">
    <source>
        <dbReference type="SAM" id="Coils"/>
    </source>
</evidence>
<evidence type="ECO:0000313" key="4">
    <source>
        <dbReference type="Proteomes" id="UP000796880"/>
    </source>
</evidence>
<feature type="compositionally biased region" description="Low complexity" evidence="2">
    <location>
        <begin position="68"/>
        <end position="80"/>
    </location>
</feature>
<gene>
    <name evidence="3" type="ORF">FNV43_RR12743</name>
</gene>
<sequence length="159" mass="17339">MTARTAQRPVLNSVTPPKQIPSHGSEENGARGSLARGTWRNGGSDKIPPGRDRARSAPVNLSLDNIDIPSQSARSSFSRDSISDESDISGTRSSFGSMDITNQNLISVLYQLLLMTPDNLQQSAKDLEAEMKRLKLELKQTMDMYSSACKEAISAKNKV</sequence>
<organism evidence="3 4">
    <name type="scientific">Rhamnella rubrinervis</name>
    <dbReference type="NCBI Taxonomy" id="2594499"/>
    <lineage>
        <taxon>Eukaryota</taxon>
        <taxon>Viridiplantae</taxon>
        <taxon>Streptophyta</taxon>
        <taxon>Embryophyta</taxon>
        <taxon>Tracheophyta</taxon>
        <taxon>Spermatophyta</taxon>
        <taxon>Magnoliopsida</taxon>
        <taxon>eudicotyledons</taxon>
        <taxon>Gunneridae</taxon>
        <taxon>Pentapetalae</taxon>
        <taxon>rosids</taxon>
        <taxon>fabids</taxon>
        <taxon>Rosales</taxon>
        <taxon>Rhamnaceae</taxon>
        <taxon>rhamnoid group</taxon>
        <taxon>Rhamneae</taxon>
        <taxon>Rhamnella</taxon>
    </lineage>
</organism>
<dbReference type="Proteomes" id="UP000796880">
    <property type="component" value="Unassembled WGS sequence"/>
</dbReference>
<reference evidence="3" key="1">
    <citation type="submission" date="2020-03" db="EMBL/GenBank/DDBJ databases">
        <title>A high-quality chromosome-level genome assembly of a woody plant with both climbing and erect habits, Rhamnella rubrinervis.</title>
        <authorList>
            <person name="Lu Z."/>
            <person name="Yang Y."/>
            <person name="Zhu X."/>
            <person name="Sun Y."/>
        </authorList>
    </citation>
    <scope>NUCLEOTIDE SEQUENCE</scope>
    <source>
        <strain evidence="3">BYM</strain>
        <tissue evidence="3">Leaf</tissue>
    </source>
</reference>
<protein>
    <submittedName>
        <fullName evidence="3">Uncharacterized protein</fullName>
    </submittedName>
</protein>
<proteinExistence type="predicted"/>
<comment type="caution">
    <text evidence="3">The sequence shown here is derived from an EMBL/GenBank/DDBJ whole genome shotgun (WGS) entry which is preliminary data.</text>
</comment>
<dbReference type="AlphaFoldDB" id="A0A8K0H7W6"/>
<evidence type="ECO:0000313" key="3">
    <source>
        <dbReference type="EMBL" id="KAF3447557.1"/>
    </source>
</evidence>
<dbReference type="OrthoDB" id="786795at2759"/>
<evidence type="ECO:0000256" key="2">
    <source>
        <dbReference type="SAM" id="MobiDB-lite"/>
    </source>
</evidence>
<feature type="coiled-coil region" evidence="1">
    <location>
        <begin position="117"/>
        <end position="144"/>
    </location>
</feature>
<keyword evidence="4" id="KW-1185">Reference proteome</keyword>
<keyword evidence="1" id="KW-0175">Coiled coil</keyword>
<dbReference type="EMBL" id="VOIH02000005">
    <property type="protein sequence ID" value="KAF3447557.1"/>
    <property type="molecule type" value="Genomic_DNA"/>
</dbReference>
<feature type="region of interest" description="Disordered" evidence="2">
    <location>
        <begin position="1"/>
        <end position="95"/>
    </location>
</feature>
<accession>A0A8K0H7W6</accession>